<evidence type="ECO:0000313" key="8">
    <source>
        <dbReference type="EMBL" id="CAB4996744.1"/>
    </source>
</evidence>
<dbReference type="HAMAP" id="MF_00009">
    <property type="entry name" value="Endoribonucl_YbeY"/>
    <property type="match status" value="1"/>
</dbReference>
<organism evidence="8">
    <name type="scientific">freshwater metagenome</name>
    <dbReference type="NCBI Taxonomy" id="449393"/>
    <lineage>
        <taxon>unclassified sequences</taxon>
        <taxon>metagenomes</taxon>
        <taxon>ecological metagenomes</taxon>
    </lineage>
</organism>
<dbReference type="SUPFAM" id="SSF55486">
    <property type="entry name" value="Metalloproteases ('zincins'), catalytic domain"/>
    <property type="match status" value="1"/>
</dbReference>
<dbReference type="PANTHER" id="PTHR46986:SF1">
    <property type="entry name" value="ENDORIBONUCLEASE YBEY, CHLOROPLASTIC"/>
    <property type="match status" value="1"/>
</dbReference>
<gene>
    <name evidence="8" type="ORF">UFOPK4049_00180</name>
</gene>
<accession>A0A6J7P3Y9</accession>
<dbReference type="PROSITE" id="PS01306">
    <property type="entry name" value="UPF0054"/>
    <property type="match status" value="1"/>
</dbReference>
<dbReference type="GO" id="GO:0004519">
    <property type="term" value="F:endonuclease activity"/>
    <property type="evidence" value="ECO:0007669"/>
    <property type="project" value="UniProtKB-KW"/>
</dbReference>
<evidence type="ECO:0000256" key="7">
    <source>
        <dbReference type="ARBA" id="ARBA00022833"/>
    </source>
</evidence>
<keyword evidence="3" id="KW-0540">Nuclease</keyword>
<evidence type="ECO:0000256" key="5">
    <source>
        <dbReference type="ARBA" id="ARBA00022759"/>
    </source>
</evidence>
<proteinExistence type="inferred from homology"/>
<name>A0A6J7P3Y9_9ZZZZ</name>
<evidence type="ECO:0000256" key="1">
    <source>
        <dbReference type="ARBA" id="ARBA00001947"/>
    </source>
</evidence>
<dbReference type="GO" id="GO:0006364">
    <property type="term" value="P:rRNA processing"/>
    <property type="evidence" value="ECO:0007669"/>
    <property type="project" value="InterPro"/>
</dbReference>
<keyword evidence="7" id="KW-0862">Zinc</keyword>
<dbReference type="Pfam" id="PF02130">
    <property type="entry name" value="YbeY"/>
    <property type="match status" value="1"/>
</dbReference>
<dbReference type="GO" id="GO:0046872">
    <property type="term" value="F:metal ion binding"/>
    <property type="evidence" value="ECO:0007669"/>
    <property type="project" value="UniProtKB-KW"/>
</dbReference>
<evidence type="ECO:0000256" key="2">
    <source>
        <dbReference type="ARBA" id="ARBA00010875"/>
    </source>
</evidence>
<comment type="cofactor">
    <cofactor evidence="1">
        <name>Zn(2+)</name>
        <dbReference type="ChEBI" id="CHEBI:29105"/>
    </cofactor>
</comment>
<keyword evidence="4" id="KW-0479">Metal-binding</keyword>
<dbReference type="NCBIfam" id="TIGR00043">
    <property type="entry name" value="rRNA maturation RNase YbeY"/>
    <property type="match status" value="1"/>
</dbReference>
<keyword evidence="5" id="KW-0255">Endonuclease</keyword>
<evidence type="ECO:0000256" key="6">
    <source>
        <dbReference type="ARBA" id="ARBA00022801"/>
    </source>
</evidence>
<protein>
    <submittedName>
        <fullName evidence="8">Unannotated protein</fullName>
    </submittedName>
</protein>
<dbReference type="GO" id="GO:0004222">
    <property type="term" value="F:metalloendopeptidase activity"/>
    <property type="evidence" value="ECO:0007669"/>
    <property type="project" value="InterPro"/>
</dbReference>
<sequence length="147" mass="16461">MTIEIENRSGSLAPTDQLHSLLSYCLNKLELNPEDDLTVIFVDEAEMEELHIKWMDEPGPTDVLSFPMDEVRRGSAKDAPAILGDIILCPSVAEAQAKKAGHSPNHEIFILTAHGLLHLLGYDHAEKAEEIEMFSLQEELVTNWQKL</sequence>
<dbReference type="EMBL" id="CAFBPB010000012">
    <property type="protein sequence ID" value="CAB4996744.1"/>
    <property type="molecule type" value="Genomic_DNA"/>
</dbReference>
<evidence type="ECO:0000256" key="3">
    <source>
        <dbReference type="ARBA" id="ARBA00022722"/>
    </source>
</evidence>
<reference evidence="8" key="1">
    <citation type="submission" date="2020-05" db="EMBL/GenBank/DDBJ databases">
        <authorList>
            <person name="Chiriac C."/>
            <person name="Salcher M."/>
            <person name="Ghai R."/>
            <person name="Kavagutti S V."/>
        </authorList>
    </citation>
    <scope>NUCLEOTIDE SEQUENCE</scope>
</reference>
<comment type="similarity">
    <text evidence="2">Belongs to the endoribonuclease YbeY family.</text>
</comment>
<dbReference type="PANTHER" id="PTHR46986">
    <property type="entry name" value="ENDORIBONUCLEASE YBEY, CHLOROPLASTIC"/>
    <property type="match status" value="1"/>
</dbReference>
<dbReference type="InterPro" id="IPR002036">
    <property type="entry name" value="YbeY"/>
</dbReference>
<dbReference type="AlphaFoldDB" id="A0A6J7P3Y9"/>
<keyword evidence="6" id="KW-0378">Hydrolase</keyword>
<evidence type="ECO:0000256" key="4">
    <source>
        <dbReference type="ARBA" id="ARBA00022723"/>
    </source>
</evidence>
<dbReference type="Gene3D" id="3.40.390.30">
    <property type="entry name" value="Metalloproteases ('zincins'), catalytic domain"/>
    <property type="match status" value="1"/>
</dbReference>
<dbReference type="InterPro" id="IPR023091">
    <property type="entry name" value="MetalPrtase_cat_dom_sf_prd"/>
</dbReference>
<dbReference type="InterPro" id="IPR020549">
    <property type="entry name" value="YbeY_CS"/>
</dbReference>